<protein>
    <recommendedName>
        <fullName evidence="4">Type II secretion system protein GspG C-terminal domain-containing protein</fullName>
    </recommendedName>
</protein>
<name>A0A1F7WRH3_9BACT</name>
<dbReference type="Gene3D" id="3.30.700.10">
    <property type="entry name" value="Glycoprotein, Type 4 Pilin"/>
    <property type="match status" value="1"/>
</dbReference>
<dbReference type="InterPro" id="IPR045584">
    <property type="entry name" value="Pilin-like"/>
</dbReference>
<keyword evidence="1" id="KW-0488">Methylation</keyword>
<proteinExistence type="predicted"/>
<evidence type="ECO:0000313" key="2">
    <source>
        <dbReference type="EMBL" id="OGM05197.1"/>
    </source>
</evidence>
<dbReference type="Proteomes" id="UP000178812">
    <property type="component" value="Unassembled WGS sequence"/>
</dbReference>
<comment type="caution">
    <text evidence="2">The sequence shown here is derived from an EMBL/GenBank/DDBJ whole genome shotgun (WGS) entry which is preliminary data.</text>
</comment>
<organism evidence="2 3">
    <name type="scientific">Candidatus Woesebacteria bacterium GWB1_43_5</name>
    <dbReference type="NCBI Taxonomy" id="1802474"/>
    <lineage>
        <taxon>Bacteria</taxon>
        <taxon>Candidatus Woeseibacteriota</taxon>
    </lineage>
</organism>
<evidence type="ECO:0008006" key="4">
    <source>
        <dbReference type="Google" id="ProtNLM"/>
    </source>
</evidence>
<dbReference type="PANTHER" id="PTHR30093">
    <property type="entry name" value="GENERAL SECRETION PATHWAY PROTEIN G"/>
    <property type="match status" value="1"/>
</dbReference>
<evidence type="ECO:0000256" key="1">
    <source>
        <dbReference type="ARBA" id="ARBA00022481"/>
    </source>
</evidence>
<dbReference type="AlphaFoldDB" id="A0A1F7WRH3"/>
<dbReference type="InterPro" id="IPR000983">
    <property type="entry name" value="Bac_GSPG_pilin"/>
</dbReference>
<sequence>MKKAFTLIELLVVISLLGILATLVLANLTSARQRGRDVQRKSDLRNITTALRLYYNDYGKYPASATGEILGCGDGLGTCVWGEIWTAKSVIYMSTLPPDPLSAQSYQYERLDLDSFRLLACLENASDEDGKAEAGIDCDSNWMYEAVMQ</sequence>
<dbReference type="SUPFAM" id="SSF54523">
    <property type="entry name" value="Pili subunits"/>
    <property type="match status" value="1"/>
</dbReference>
<dbReference type="PRINTS" id="PR00813">
    <property type="entry name" value="BCTERIALGSPG"/>
</dbReference>
<dbReference type="Pfam" id="PF07963">
    <property type="entry name" value="N_methyl"/>
    <property type="match status" value="1"/>
</dbReference>
<dbReference type="GO" id="GO:0015628">
    <property type="term" value="P:protein secretion by the type II secretion system"/>
    <property type="evidence" value="ECO:0007669"/>
    <property type="project" value="InterPro"/>
</dbReference>
<dbReference type="EMBL" id="MGFM01000043">
    <property type="protein sequence ID" value="OGM05197.1"/>
    <property type="molecule type" value="Genomic_DNA"/>
</dbReference>
<dbReference type="InterPro" id="IPR012902">
    <property type="entry name" value="N_methyl_site"/>
</dbReference>
<dbReference type="GO" id="GO:0015627">
    <property type="term" value="C:type II protein secretion system complex"/>
    <property type="evidence" value="ECO:0007669"/>
    <property type="project" value="InterPro"/>
</dbReference>
<gene>
    <name evidence="2" type="ORF">A2125_01695</name>
</gene>
<reference evidence="2 3" key="1">
    <citation type="journal article" date="2016" name="Nat. Commun.">
        <title>Thousands of microbial genomes shed light on interconnected biogeochemical processes in an aquifer system.</title>
        <authorList>
            <person name="Anantharaman K."/>
            <person name="Brown C.T."/>
            <person name="Hug L.A."/>
            <person name="Sharon I."/>
            <person name="Castelle C.J."/>
            <person name="Probst A.J."/>
            <person name="Thomas B.C."/>
            <person name="Singh A."/>
            <person name="Wilkins M.J."/>
            <person name="Karaoz U."/>
            <person name="Brodie E.L."/>
            <person name="Williams K.H."/>
            <person name="Hubbard S.S."/>
            <person name="Banfield J.F."/>
        </authorList>
    </citation>
    <scope>NUCLEOTIDE SEQUENCE [LARGE SCALE GENOMIC DNA]</scope>
</reference>
<dbReference type="NCBIfam" id="TIGR02532">
    <property type="entry name" value="IV_pilin_GFxxxE"/>
    <property type="match status" value="1"/>
</dbReference>
<accession>A0A1F7WRH3</accession>
<evidence type="ECO:0000313" key="3">
    <source>
        <dbReference type="Proteomes" id="UP000178812"/>
    </source>
</evidence>